<dbReference type="OrthoDB" id="445007at2759"/>
<dbReference type="InterPro" id="IPR008775">
    <property type="entry name" value="Phytyl_CoA_dOase-like"/>
</dbReference>
<gene>
    <name evidence="2" type="ORF">OFUS_LOCUS12418</name>
</gene>
<keyword evidence="3" id="KW-1185">Reference proteome</keyword>
<dbReference type="EMBL" id="CAIIXF020000006">
    <property type="protein sequence ID" value="CAH1786537.1"/>
    <property type="molecule type" value="Genomic_DNA"/>
</dbReference>
<evidence type="ECO:0000313" key="2">
    <source>
        <dbReference type="EMBL" id="CAH1786537.1"/>
    </source>
</evidence>
<dbReference type="Pfam" id="PF05721">
    <property type="entry name" value="PhyH"/>
    <property type="match status" value="1"/>
</dbReference>
<dbReference type="AlphaFoldDB" id="A0A8J1XVM6"/>
<evidence type="ECO:0000256" key="1">
    <source>
        <dbReference type="ARBA" id="ARBA00001962"/>
    </source>
</evidence>
<reference evidence="2" key="1">
    <citation type="submission" date="2022-03" db="EMBL/GenBank/DDBJ databases">
        <authorList>
            <person name="Martin C."/>
        </authorList>
    </citation>
    <scope>NUCLEOTIDE SEQUENCE</scope>
</reference>
<comment type="cofactor">
    <cofactor evidence="1">
        <name>Fe cation</name>
        <dbReference type="ChEBI" id="CHEBI:24875"/>
    </cofactor>
</comment>
<dbReference type="Proteomes" id="UP000749559">
    <property type="component" value="Unassembled WGS sequence"/>
</dbReference>
<protein>
    <submittedName>
        <fullName evidence="2">Uncharacterized protein</fullName>
    </submittedName>
</protein>
<proteinExistence type="predicted"/>
<sequence length="322" mass="36360">QLLNNKHLSLTLNSCLLKLVDFIGFILATKAATMGLTEYTYDDSFTITPGVLKVYNRDGGFLVRGLLDKIELEMITKTLENKEIVNHGFDLADGDGRASKLALWSHPGSDVTGMMARSEKVAGSCAKLLGGEVYHYHTKLMMKEPKTGGKHLWHQDYGYWYKNGNLRPDMITAYIAVDKCVKENGCLQVVVGTHNCGRIDHNLVHGQTVADDERVKQLCAHHEHIFVEMNPGDCLFFHCNLLHTSDKNDSDLRRWAFLCSYNRADNDPVYKHHHPNYTPLEMVPNSAIKECTNFTDFTGKEFMDPNSDKTTNASLFKKSGYH</sequence>
<name>A0A8J1XVM6_OWEFU</name>
<feature type="non-terminal residue" evidence="2">
    <location>
        <position position="1"/>
    </location>
</feature>
<accession>A0A8J1XVM6</accession>
<organism evidence="2 3">
    <name type="scientific">Owenia fusiformis</name>
    <name type="common">Polychaete worm</name>
    <dbReference type="NCBI Taxonomy" id="6347"/>
    <lineage>
        <taxon>Eukaryota</taxon>
        <taxon>Metazoa</taxon>
        <taxon>Spiralia</taxon>
        <taxon>Lophotrochozoa</taxon>
        <taxon>Annelida</taxon>
        <taxon>Polychaeta</taxon>
        <taxon>Sedentaria</taxon>
        <taxon>Canalipalpata</taxon>
        <taxon>Sabellida</taxon>
        <taxon>Oweniida</taxon>
        <taxon>Oweniidae</taxon>
        <taxon>Owenia</taxon>
    </lineage>
</organism>
<dbReference type="Gene3D" id="2.60.120.620">
    <property type="entry name" value="q2cbj1_9rhob like domain"/>
    <property type="match status" value="1"/>
</dbReference>
<comment type="caution">
    <text evidence="2">The sequence shown here is derived from an EMBL/GenBank/DDBJ whole genome shotgun (WGS) entry which is preliminary data.</text>
</comment>
<dbReference type="SUPFAM" id="SSF51197">
    <property type="entry name" value="Clavaminate synthase-like"/>
    <property type="match status" value="1"/>
</dbReference>
<evidence type="ECO:0000313" key="3">
    <source>
        <dbReference type="Proteomes" id="UP000749559"/>
    </source>
</evidence>
<dbReference type="PANTHER" id="PTHR20883">
    <property type="entry name" value="PHYTANOYL-COA DIOXYGENASE DOMAIN CONTAINING 1"/>
    <property type="match status" value="1"/>
</dbReference>
<dbReference type="PANTHER" id="PTHR20883:SF51">
    <property type="entry name" value="PHYTANOYL-COA HYDROXYLASE"/>
    <property type="match status" value="1"/>
</dbReference>